<dbReference type="Proteomes" id="UP000481861">
    <property type="component" value="Unassembled WGS sequence"/>
</dbReference>
<evidence type="ECO:0000313" key="3">
    <source>
        <dbReference type="Proteomes" id="UP000481861"/>
    </source>
</evidence>
<evidence type="ECO:0000313" key="2">
    <source>
        <dbReference type="EMBL" id="KAF2871796.1"/>
    </source>
</evidence>
<feature type="region of interest" description="Disordered" evidence="1">
    <location>
        <begin position="274"/>
        <end position="296"/>
    </location>
</feature>
<name>A0A7C8M8N4_9PLEO</name>
<dbReference type="OrthoDB" id="3801550at2759"/>
<keyword evidence="3" id="KW-1185">Reference proteome</keyword>
<organism evidence="2 3">
    <name type="scientific">Massariosphaeria phaeospora</name>
    <dbReference type="NCBI Taxonomy" id="100035"/>
    <lineage>
        <taxon>Eukaryota</taxon>
        <taxon>Fungi</taxon>
        <taxon>Dikarya</taxon>
        <taxon>Ascomycota</taxon>
        <taxon>Pezizomycotina</taxon>
        <taxon>Dothideomycetes</taxon>
        <taxon>Pleosporomycetidae</taxon>
        <taxon>Pleosporales</taxon>
        <taxon>Pleosporales incertae sedis</taxon>
        <taxon>Massariosphaeria</taxon>
    </lineage>
</organism>
<protein>
    <submittedName>
        <fullName evidence="2">Uncharacterized protein</fullName>
    </submittedName>
</protein>
<dbReference type="EMBL" id="JAADJZ010000011">
    <property type="protein sequence ID" value="KAF2871796.1"/>
    <property type="molecule type" value="Genomic_DNA"/>
</dbReference>
<proteinExistence type="predicted"/>
<accession>A0A7C8M8N4</accession>
<sequence>MYSSAFTKRISYAANQRTDQDDQDAESIQTLERPLAYERFLEATSKCNFLIPSTDEEIRLATHPRGDPDLPFPSDEDSFVQVRRFLFNILTINDWGTSLLHPAVVRATVDAWIGTGRRFRQHYESCTLLAICPTGAIMGRDKLSSLIPIADGTRTLITSCIGHECELILANKRNSTATLVPTSKRKSVLSMTWPGGMLLEGFKRASMLSVEAQQLHRNRDAALSNLLGHEGSKRLSRLSTYSDQASRAPEPMAITAGTSCSYTSVPKEVVQRAEFPPVEPHEEDFEPPSSSVRRRFSESAPFTDLVSNVTSNTDTAQSRLFPSLIPRRRLQPCSPHDPSGESVLKSIRFEDTVENTLPTTNRELARAPRPLTVISCNGLEQSTPTPSRRARPTAFIREARNRLSLAKNVLLMGDPLQAADHAVSRPTDVRIVASATPMVTYTRFSDALEMQDVQDTATHRGSEVERGSQRAKGNPGTSRVDSALGLGDDCPHPISENILTSVHANTMSGPSDDEPGAHRPSGPDADTPGIRPGPMASEPKTNSPLALPPALPKRKSMIRKAFSIAFAKIRVRATQR</sequence>
<feature type="region of interest" description="Disordered" evidence="1">
    <location>
        <begin position="455"/>
        <end position="554"/>
    </location>
</feature>
<gene>
    <name evidence="2" type="ORF">BDV95DRAFT_607203</name>
</gene>
<dbReference type="AlphaFoldDB" id="A0A7C8M8N4"/>
<evidence type="ECO:0000256" key="1">
    <source>
        <dbReference type="SAM" id="MobiDB-lite"/>
    </source>
</evidence>
<feature type="compositionally biased region" description="Basic and acidic residues" evidence="1">
    <location>
        <begin position="457"/>
        <end position="468"/>
    </location>
</feature>
<reference evidence="2 3" key="1">
    <citation type="submission" date="2020-01" db="EMBL/GenBank/DDBJ databases">
        <authorList>
            <consortium name="DOE Joint Genome Institute"/>
            <person name="Haridas S."/>
            <person name="Albert R."/>
            <person name="Binder M."/>
            <person name="Bloem J."/>
            <person name="Labutti K."/>
            <person name="Salamov A."/>
            <person name="Andreopoulos B."/>
            <person name="Baker S.E."/>
            <person name="Barry K."/>
            <person name="Bills G."/>
            <person name="Bluhm B.H."/>
            <person name="Cannon C."/>
            <person name="Castanera R."/>
            <person name="Culley D.E."/>
            <person name="Daum C."/>
            <person name="Ezra D."/>
            <person name="Gonzalez J.B."/>
            <person name="Henrissat B."/>
            <person name="Kuo A."/>
            <person name="Liang C."/>
            <person name="Lipzen A."/>
            <person name="Lutzoni F."/>
            <person name="Magnuson J."/>
            <person name="Mondo S."/>
            <person name="Nolan M."/>
            <person name="Ohm R."/>
            <person name="Pangilinan J."/>
            <person name="Park H.-J.H."/>
            <person name="Ramirez L."/>
            <person name="Alfaro M."/>
            <person name="Sun H."/>
            <person name="Tritt A."/>
            <person name="Yoshinaga Y."/>
            <person name="Zwiers L.-H.L."/>
            <person name="Turgeon B.G."/>
            <person name="Goodwin S.B."/>
            <person name="Spatafora J.W."/>
            <person name="Crous P.W."/>
            <person name="Grigoriev I.V."/>
        </authorList>
    </citation>
    <scope>NUCLEOTIDE SEQUENCE [LARGE SCALE GENOMIC DNA]</scope>
    <source>
        <strain evidence="2 3">CBS 611.86</strain>
    </source>
</reference>
<comment type="caution">
    <text evidence="2">The sequence shown here is derived from an EMBL/GenBank/DDBJ whole genome shotgun (WGS) entry which is preliminary data.</text>
</comment>
<feature type="compositionally biased region" description="Polar residues" evidence="1">
    <location>
        <begin position="497"/>
        <end position="509"/>
    </location>
</feature>